<proteinExistence type="predicted"/>
<dbReference type="AlphaFoldDB" id="A0A2X1YMX7"/>
<sequence>MLFLFCGDKMILEALILALISMIFIKEKDLNNLINFKFKRFYLAFIGIFIMVFINFLTGRDFGSLTDFFVRNFTLFHIASLLLISLSFFSNYENKGLLICGIGTFLNALPVMANGKMPVSPSALMKIENERIIKIIYMGASLSHGVFDKAKLYFLSDLIYLKRFIGPSKVISLGDILIALGLYIALIIIVRKRGA</sequence>
<evidence type="ECO:0000313" key="3">
    <source>
        <dbReference type="Proteomes" id="UP000250070"/>
    </source>
</evidence>
<dbReference type="STRING" id="54005.HMPREF3229_00424"/>
<dbReference type="EMBL" id="UATM01000032">
    <property type="protein sequence ID" value="SPY48921.1"/>
    <property type="molecule type" value="Genomic_DNA"/>
</dbReference>
<feature type="transmembrane region" description="Helical" evidence="1">
    <location>
        <begin position="69"/>
        <end position="89"/>
    </location>
</feature>
<feature type="transmembrane region" description="Helical" evidence="1">
    <location>
        <begin position="41"/>
        <end position="57"/>
    </location>
</feature>
<dbReference type="Pfam" id="PF17248">
    <property type="entry name" value="DUF5317"/>
    <property type="match status" value="1"/>
</dbReference>
<evidence type="ECO:0000256" key="1">
    <source>
        <dbReference type="SAM" id="Phobius"/>
    </source>
</evidence>
<evidence type="ECO:0000313" key="2">
    <source>
        <dbReference type="EMBL" id="SPY48921.1"/>
    </source>
</evidence>
<feature type="transmembrane region" description="Helical" evidence="1">
    <location>
        <begin position="6"/>
        <end position="25"/>
    </location>
</feature>
<dbReference type="Proteomes" id="UP000250070">
    <property type="component" value="Unassembled WGS sequence"/>
</dbReference>
<keyword evidence="1" id="KW-0812">Transmembrane</keyword>
<dbReference type="InterPro" id="IPR035168">
    <property type="entry name" value="DUF5317"/>
</dbReference>
<name>A0A2X1YMX7_9FIRM</name>
<reference evidence="2 3" key="1">
    <citation type="submission" date="2018-06" db="EMBL/GenBank/DDBJ databases">
        <authorList>
            <consortium name="Pathogen Informatics"/>
            <person name="Doyle S."/>
        </authorList>
    </citation>
    <scope>NUCLEOTIDE SEQUENCE [LARGE SCALE GENOMIC DNA]</scope>
    <source>
        <strain evidence="2 3">NCTC13076</strain>
    </source>
</reference>
<organism evidence="2 3">
    <name type="scientific">Peptoniphilus harei</name>
    <dbReference type="NCBI Taxonomy" id="54005"/>
    <lineage>
        <taxon>Bacteria</taxon>
        <taxon>Bacillati</taxon>
        <taxon>Bacillota</taxon>
        <taxon>Tissierellia</taxon>
        <taxon>Tissierellales</taxon>
        <taxon>Peptoniphilaceae</taxon>
        <taxon>Peptoniphilus</taxon>
    </lineage>
</organism>
<feature type="transmembrane region" description="Helical" evidence="1">
    <location>
        <begin position="170"/>
        <end position="190"/>
    </location>
</feature>
<gene>
    <name evidence="2" type="ORF">NCTC13076_02013</name>
</gene>
<keyword evidence="1" id="KW-1133">Transmembrane helix</keyword>
<feature type="transmembrane region" description="Helical" evidence="1">
    <location>
        <begin position="96"/>
        <end position="113"/>
    </location>
</feature>
<accession>A0A2X1YMX7</accession>
<keyword evidence="1" id="KW-0472">Membrane</keyword>
<protein>
    <submittedName>
        <fullName evidence="2">Uncharacterized protein</fullName>
    </submittedName>
</protein>